<dbReference type="Proteomes" id="UP000298213">
    <property type="component" value="Unassembled WGS sequence"/>
</dbReference>
<dbReference type="AlphaFoldDB" id="A0A4Y8ZUB1"/>
<protein>
    <recommendedName>
        <fullName evidence="4">Flagellar assembly regulator FliX</fullName>
    </recommendedName>
</protein>
<comment type="caution">
    <text evidence="2">The sequence shown here is derived from an EMBL/GenBank/DDBJ whole genome shotgun (WGS) entry which is preliminary data.</text>
</comment>
<feature type="region of interest" description="Disordered" evidence="1">
    <location>
        <begin position="81"/>
        <end position="108"/>
    </location>
</feature>
<keyword evidence="3" id="KW-1185">Reference proteome</keyword>
<evidence type="ECO:0000256" key="1">
    <source>
        <dbReference type="SAM" id="MobiDB-lite"/>
    </source>
</evidence>
<sequence>MVRITGLPPIRPKDLRPAKATRARFSVPSDEGSRATGALQPLTSVDMLLAIAAVDEEAERRRQMAAAATAGLDALEALDQAADPEDRQEKAQAVAEWAGKAEPPSDPDLARLQTQIELRALIEIAKFERDR</sequence>
<dbReference type="Pfam" id="PF10768">
    <property type="entry name" value="FliX"/>
    <property type="match status" value="1"/>
</dbReference>
<feature type="region of interest" description="Disordered" evidence="1">
    <location>
        <begin position="1"/>
        <end position="37"/>
    </location>
</feature>
<evidence type="ECO:0000313" key="2">
    <source>
        <dbReference type="EMBL" id="TFI59613.1"/>
    </source>
</evidence>
<organism evidence="2 3">
    <name type="scientific">Sphingomonas parva</name>
    <dbReference type="NCBI Taxonomy" id="2555898"/>
    <lineage>
        <taxon>Bacteria</taxon>
        <taxon>Pseudomonadati</taxon>
        <taxon>Pseudomonadota</taxon>
        <taxon>Alphaproteobacteria</taxon>
        <taxon>Sphingomonadales</taxon>
        <taxon>Sphingomonadaceae</taxon>
        <taxon>Sphingomonas</taxon>
    </lineage>
</organism>
<dbReference type="GO" id="GO:0044781">
    <property type="term" value="P:bacterial-type flagellum organization"/>
    <property type="evidence" value="ECO:0007669"/>
    <property type="project" value="InterPro"/>
</dbReference>
<accession>A0A4Y8ZUB1</accession>
<evidence type="ECO:0000313" key="3">
    <source>
        <dbReference type="Proteomes" id="UP000298213"/>
    </source>
</evidence>
<dbReference type="OrthoDB" id="7595295at2"/>
<evidence type="ECO:0008006" key="4">
    <source>
        <dbReference type="Google" id="ProtNLM"/>
    </source>
</evidence>
<name>A0A4Y8ZUB1_9SPHN</name>
<reference evidence="2 3" key="1">
    <citation type="submission" date="2019-03" db="EMBL/GenBank/DDBJ databases">
        <title>Genome sequence of Sphingomonas sp. 17J27-24.</title>
        <authorList>
            <person name="Kim M."/>
            <person name="Maeng S."/>
            <person name="Sathiyaraj S."/>
        </authorList>
    </citation>
    <scope>NUCLEOTIDE SEQUENCE [LARGE SCALE GENOMIC DNA]</scope>
    <source>
        <strain evidence="2 3">17J27-24</strain>
    </source>
</reference>
<dbReference type="EMBL" id="SPDV01000005">
    <property type="protein sequence ID" value="TFI59613.1"/>
    <property type="molecule type" value="Genomic_DNA"/>
</dbReference>
<proteinExistence type="predicted"/>
<dbReference type="InterPro" id="IPR019704">
    <property type="entry name" value="Flagellar_assmbl_FliX_class2"/>
</dbReference>
<gene>
    <name evidence="2" type="ORF">E2493_03835</name>
</gene>